<gene>
    <name evidence="9" type="ORF">ADA01nite_18700</name>
</gene>
<evidence type="ECO:0000256" key="2">
    <source>
        <dbReference type="ARBA" id="ARBA00010742"/>
    </source>
</evidence>
<accession>A0A511V672</accession>
<comment type="similarity">
    <text evidence="2">Belongs to the bacterial solute-binding protein SsuA/TauA family.</text>
</comment>
<sequence>MKKFTRSIIQLATAIMFLSLTIVSAGCSLQASGEKQKPEKIRLDYAYYSPLSLVLKEKGWAEEEFKKEGIAVEYVLSQGSNKALEFLNSNSVDFGSTAGGAALIAKAKKAPIEGIYIASKPEWTALLTQKNSSIQNVEDLKGKKVAATLGTDPYIFLLRSLNEAEIKQEEVQIVNLQHSDGAAALTTGQVDAWAGLDPHMARIEVESGARLFYRNPDFNTYCFLNVRSDFAKKYPEQVEKVIALYEKARKWTLENPEEATKILAKAANLNEKIARIEMTRNDFTSPVPGDTQRSALREAAVVLQKANVIAPGVDTEKTIEELVNPSFAKKVVK</sequence>
<keyword evidence="10" id="KW-1185">Reference proteome</keyword>
<dbReference type="InterPro" id="IPR015168">
    <property type="entry name" value="SsuA/THI5"/>
</dbReference>
<evidence type="ECO:0000256" key="7">
    <source>
        <dbReference type="SAM" id="SignalP"/>
    </source>
</evidence>
<proteinExistence type="inferred from homology"/>
<comment type="caution">
    <text evidence="9">The sequence shown here is derived from an EMBL/GenBank/DDBJ whole genome shotgun (WGS) entry which is preliminary data.</text>
</comment>
<name>A0A511V672_9BACL</name>
<dbReference type="InterPro" id="IPR010067">
    <property type="entry name" value="ABC_SsuA_sub-bd"/>
</dbReference>
<evidence type="ECO:0000313" key="9">
    <source>
        <dbReference type="EMBL" id="GEN34410.1"/>
    </source>
</evidence>
<organism evidence="9 10">
    <name type="scientific">Aneurinibacillus danicus</name>
    <dbReference type="NCBI Taxonomy" id="267746"/>
    <lineage>
        <taxon>Bacteria</taxon>
        <taxon>Bacillati</taxon>
        <taxon>Bacillota</taxon>
        <taxon>Bacilli</taxon>
        <taxon>Bacillales</taxon>
        <taxon>Paenibacillaceae</taxon>
        <taxon>Aneurinibacillus group</taxon>
        <taxon>Aneurinibacillus</taxon>
    </lineage>
</organism>
<dbReference type="GO" id="GO:0042626">
    <property type="term" value="F:ATPase-coupled transmembrane transporter activity"/>
    <property type="evidence" value="ECO:0007669"/>
    <property type="project" value="InterPro"/>
</dbReference>
<protein>
    <recommendedName>
        <fullName evidence="6">Putative aliphatic sulfonates-binding protein</fullName>
    </recommendedName>
</protein>
<dbReference type="EMBL" id="BJXX01000078">
    <property type="protein sequence ID" value="GEN34410.1"/>
    <property type="molecule type" value="Genomic_DNA"/>
</dbReference>
<dbReference type="GO" id="GO:0016020">
    <property type="term" value="C:membrane"/>
    <property type="evidence" value="ECO:0007669"/>
    <property type="project" value="InterPro"/>
</dbReference>
<keyword evidence="4 7" id="KW-0732">Signal</keyword>
<dbReference type="PANTHER" id="PTHR30024:SF21">
    <property type="entry name" value="ABC TRANSPORTER SUBSTRATE-BINDING PROTEIN"/>
    <property type="match status" value="1"/>
</dbReference>
<evidence type="ECO:0000256" key="6">
    <source>
        <dbReference type="ARBA" id="ARBA00070228"/>
    </source>
</evidence>
<evidence type="ECO:0000256" key="3">
    <source>
        <dbReference type="ARBA" id="ARBA00022448"/>
    </source>
</evidence>
<comment type="subcellular location">
    <subcellularLocation>
        <location evidence="1">Periplasm</location>
    </subcellularLocation>
</comment>
<dbReference type="AlphaFoldDB" id="A0A511V672"/>
<comment type="function">
    <text evidence="5">Part of a binding-protein-dependent transport system for aliphatic sulfonates. Putative binding protein.</text>
</comment>
<evidence type="ECO:0000259" key="8">
    <source>
        <dbReference type="SMART" id="SM00062"/>
    </source>
</evidence>
<dbReference type="Proteomes" id="UP000321157">
    <property type="component" value="Unassembled WGS sequence"/>
</dbReference>
<dbReference type="SMART" id="SM00062">
    <property type="entry name" value="PBPb"/>
    <property type="match status" value="1"/>
</dbReference>
<feature type="chain" id="PRO_5021758016" description="Putative aliphatic sulfonates-binding protein" evidence="7">
    <location>
        <begin position="26"/>
        <end position="333"/>
    </location>
</feature>
<keyword evidence="3" id="KW-0813">Transport</keyword>
<dbReference type="PANTHER" id="PTHR30024">
    <property type="entry name" value="ALIPHATIC SULFONATES-BINDING PROTEIN-RELATED"/>
    <property type="match status" value="1"/>
</dbReference>
<dbReference type="OrthoDB" id="286202at2"/>
<dbReference type="SUPFAM" id="SSF53850">
    <property type="entry name" value="Periplasmic binding protein-like II"/>
    <property type="match status" value="1"/>
</dbReference>
<dbReference type="Pfam" id="PF09084">
    <property type="entry name" value="NMT1"/>
    <property type="match status" value="1"/>
</dbReference>
<dbReference type="InterPro" id="IPR001638">
    <property type="entry name" value="Solute-binding_3/MltF_N"/>
</dbReference>
<dbReference type="Gene3D" id="3.40.190.10">
    <property type="entry name" value="Periplasmic binding protein-like II"/>
    <property type="match status" value="2"/>
</dbReference>
<dbReference type="NCBIfam" id="TIGR01728">
    <property type="entry name" value="SsuA_fam"/>
    <property type="match status" value="1"/>
</dbReference>
<feature type="signal peptide" evidence="7">
    <location>
        <begin position="1"/>
        <end position="25"/>
    </location>
</feature>
<evidence type="ECO:0000313" key="10">
    <source>
        <dbReference type="Proteomes" id="UP000321157"/>
    </source>
</evidence>
<feature type="domain" description="Solute-binding protein family 3/N-terminal" evidence="8">
    <location>
        <begin position="40"/>
        <end position="255"/>
    </location>
</feature>
<evidence type="ECO:0000256" key="4">
    <source>
        <dbReference type="ARBA" id="ARBA00022729"/>
    </source>
</evidence>
<reference evidence="9 10" key="1">
    <citation type="submission" date="2019-07" db="EMBL/GenBank/DDBJ databases">
        <title>Whole genome shotgun sequence of Aneurinibacillus danicus NBRC 102444.</title>
        <authorList>
            <person name="Hosoyama A."/>
            <person name="Uohara A."/>
            <person name="Ohji S."/>
            <person name="Ichikawa N."/>
        </authorList>
    </citation>
    <scope>NUCLEOTIDE SEQUENCE [LARGE SCALE GENOMIC DNA]</scope>
    <source>
        <strain evidence="9 10">NBRC 102444</strain>
    </source>
</reference>
<dbReference type="RefSeq" id="WP_146809681.1">
    <property type="nucleotide sequence ID" value="NZ_BJXX01000078.1"/>
</dbReference>
<dbReference type="GO" id="GO:0042597">
    <property type="term" value="C:periplasmic space"/>
    <property type="evidence" value="ECO:0007669"/>
    <property type="project" value="UniProtKB-SubCell"/>
</dbReference>
<evidence type="ECO:0000256" key="5">
    <source>
        <dbReference type="ARBA" id="ARBA00055538"/>
    </source>
</evidence>
<dbReference type="FunFam" id="3.40.190.10:FF:000050">
    <property type="entry name" value="Sulfonate ABC transporter substrate-binding protein"/>
    <property type="match status" value="1"/>
</dbReference>
<dbReference type="PROSITE" id="PS51257">
    <property type="entry name" value="PROKAR_LIPOPROTEIN"/>
    <property type="match status" value="1"/>
</dbReference>
<evidence type="ECO:0000256" key="1">
    <source>
        <dbReference type="ARBA" id="ARBA00004418"/>
    </source>
</evidence>